<organism evidence="2 3">
    <name type="scientific">Monascus purpureus</name>
    <name type="common">Red mold</name>
    <name type="synonym">Monascus anka</name>
    <dbReference type="NCBI Taxonomy" id="5098"/>
    <lineage>
        <taxon>Eukaryota</taxon>
        <taxon>Fungi</taxon>
        <taxon>Dikarya</taxon>
        <taxon>Ascomycota</taxon>
        <taxon>Pezizomycotina</taxon>
        <taxon>Eurotiomycetes</taxon>
        <taxon>Eurotiomycetidae</taxon>
        <taxon>Eurotiales</taxon>
        <taxon>Aspergillaceae</taxon>
        <taxon>Monascus</taxon>
    </lineage>
</organism>
<reference evidence="2 3" key="1">
    <citation type="submission" date="2019-06" db="EMBL/GenBank/DDBJ databases">
        <title>Wine fermentation using esterase from Monascus purpureus.</title>
        <authorList>
            <person name="Geng C."/>
            <person name="Zhang Y."/>
        </authorList>
    </citation>
    <scope>NUCLEOTIDE SEQUENCE [LARGE SCALE GENOMIC DNA]</scope>
    <source>
        <strain evidence="2">HQ1</strain>
    </source>
</reference>
<dbReference type="AlphaFoldDB" id="A0A507QSP3"/>
<feature type="region of interest" description="Disordered" evidence="1">
    <location>
        <begin position="74"/>
        <end position="140"/>
    </location>
</feature>
<gene>
    <name evidence="2" type="ORF">MPDQ_008021</name>
</gene>
<feature type="compositionally biased region" description="Low complexity" evidence="1">
    <location>
        <begin position="90"/>
        <end position="126"/>
    </location>
</feature>
<feature type="region of interest" description="Disordered" evidence="1">
    <location>
        <begin position="1"/>
        <end position="29"/>
    </location>
</feature>
<sequence length="140" mass="14662">MGSLEGRPNKGNVYESINGTTTRTARRRRSDDIFPLATVQCPHASVADYQRVMLKHTKRQMSIFMDIDLDLDMNDKGDDGSEITSLTCGSRTSDSCAAGSSSSSSSSSGSGRDANGDSGSAGATTAYPAARDNVGSHSTT</sequence>
<dbReference type="EMBL" id="VIFY01000093">
    <property type="protein sequence ID" value="TQB70855.1"/>
    <property type="molecule type" value="Genomic_DNA"/>
</dbReference>
<protein>
    <submittedName>
        <fullName evidence="2">Uncharacterized protein</fullName>
    </submittedName>
</protein>
<evidence type="ECO:0000256" key="1">
    <source>
        <dbReference type="SAM" id="MobiDB-lite"/>
    </source>
</evidence>
<dbReference type="Proteomes" id="UP000319663">
    <property type="component" value="Unassembled WGS sequence"/>
</dbReference>
<keyword evidence="3" id="KW-1185">Reference proteome</keyword>
<proteinExistence type="predicted"/>
<name>A0A507QSP3_MONPU</name>
<evidence type="ECO:0000313" key="2">
    <source>
        <dbReference type="EMBL" id="TQB70855.1"/>
    </source>
</evidence>
<evidence type="ECO:0000313" key="3">
    <source>
        <dbReference type="Proteomes" id="UP000319663"/>
    </source>
</evidence>
<accession>A0A507QSP3</accession>
<comment type="caution">
    <text evidence="2">The sequence shown here is derived from an EMBL/GenBank/DDBJ whole genome shotgun (WGS) entry which is preliminary data.</text>
</comment>